<dbReference type="EMBL" id="GBRH01166643">
    <property type="protein sequence ID" value="JAE31253.1"/>
    <property type="molecule type" value="Transcribed_RNA"/>
</dbReference>
<proteinExistence type="predicted"/>
<reference evidence="1" key="1">
    <citation type="submission" date="2014-09" db="EMBL/GenBank/DDBJ databases">
        <authorList>
            <person name="Magalhaes I.L.F."/>
            <person name="Oliveira U."/>
            <person name="Santos F.R."/>
            <person name="Vidigal T.H.D.A."/>
            <person name="Brescovit A.D."/>
            <person name="Santos A.J."/>
        </authorList>
    </citation>
    <scope>NUCLEOTIDE SEQUENCE</scope>
    <source>
        <tissue evidence="1">Shoot tissue taken approximately 20 cm above the soil surface</tissue>
    </source>
</reference>
<evidence type="ECO:0000313" key="1">
    <source>
        <dbReference type="EMBL" id="JAE31253.1"/>
    </source>
</evidence>
<protein>
    <submittedName>
        <fullName evidence="1">Uncharacterized protein</fullName>
    </submittedName>
</protein>
<dbReference type="AlphaFoldDB" id="A0A0A9HEB0"/>
<sequence>MPKTSYLYVPLQNISSAQLAIETLHYGVDTKISRM</sequence>
<reference evidence="1" key="2">
    <citation type="journal article" date="2015" name="Data Brief">
        <title>Shoot transcriptome of the giant reed, Arundo donax.</title>
        <authorList>
            <person name="Barrero R.A."/>
            <person name="Guerrero F.D."/>
            <person name="Moolhuijzen P."/>
            <person name="Goolsby J.A."/>
            <person name="Tidwell J."/>
            <person name="Bellgard S.E."/>
            <person name="Bellgard M.I."/>
        </authorList>
    </citation>
    <scope>NUCLEOTIDE SEQUENCE</scope>
    <source>
        <tissue evidence="1">Shoot tissue taken approximately 20 cm above the soil surface</tissue>
    </source>
</reference>
<accession>A0A0A9HEB0</accession>
<organism evidence="1">
    <name type="scientific">Arundo donax</name>
    <name type="common">Giant reed</name>
    <name type="synonym">Donax arundinaceus</name>
    <dbReference type="NCBI Taxonomy" id="35708"/>
    <lineage>
        <taxon>Eukaryota</taxon>
        <taxon>Viridiplantae</taxon>
        <taxon>Streptophyta</taxon>
        <taxon>Embryophyta</taxon>
        <taxon>Tracheophyta</taxon>
        <taxon>Spermatophyta</taxon>
        <taxon>Magnoliopsida</taxon>
        <taxon>Liliopsida</taxon>
        <taxon>Poales</taxon>
        <taxon>Poaceae</taxon>
        <taxon>PACMAD clade</taxon>
        <taxon>Arundinoideae</taxon>
        <taxon>Arundineae</taxon>
        <taxon>Arundo</taxon>
    </lineage>
</organism>
<name>A0A0A9HEB0_ARUDO</name>